<dbReference type="Proteomes" id="UP001177744">
    <property type="component" value="Unassembled WGS sequence"/>
</dbReference>
<name>A0AA40I667_CNENI</name>
<proteinExistence type="predicted"/>
<evidence type="ECO:0000313" key="2">
    <source>
        <dbReference type="EMBL" id="KAK1343212.1"/>
    </source>
</evidence>
<comment type="caution">
    <text evidence="2">The sequence shown here is derived from an EMBL/GenBank/DDBJ whole genome shotgun (WGS) entry which is preliminary data.</text>
</comment>
<keyword evidence="3" id="KW-1185">Reference proteome</keyword>
<evidence type="ECO:0000313" key="3">
    <source>
        <dbReference type="Proteomes" id="UP001177744"/>
    </source>
</evidence>
<sequence>MLSIPYKGMFSLFVSFTNRKALLPDSAFYKLHNLMFMAWGLLLEFFFHDVVLGLSRIGLWPGPQHHCNPLMKVITTRISDACQVPTDCQNSRSLHMDPPNQHGSGSSLVVTQPPALDSRQRLDYDRETHLLLFCP</sequence>
<gene>
    <name evidence="2" type="ORF">QTO34_015989</name>
</gene>
<accession>A0AA40I667</accession>
<dbReference type="AlphaFoldDB" id="A0AA40I667"/>
<evidence type="ECO:0000256" key="1">
    <source>
        <dbReference type="SAM" id="MobiDB-lite"/>
    </source>
</evidence>
<dbReference type="EMBL" id="JAULJE010000005">
    <property type="protein sequence ID" value="KAK1343212.1"/>
    <property type="molecule type" value="Genomic_DNA"/>
</dbReference>
<protein>
    <submittedName>
        <fullName evidence="2">Uncharacterized protein</fullName>
    </submittedName>
</protein>
<feature type="region of interest" description="Disordered" evidence="1">
    <location>
        <begin position="92"/>
        <end position="111"/>
    </location>
</feature>
<organism evidence="2 3">
    <name type="scientific">Cnephaeus nilssonii</name>
    <name type="common">Northern bat</name>
    <name type="synonym">Eptesicus nilssonii</name>
    <dbReference type="NCBI Taxonomy" id="3371016"/>
    <lineage>
        <taxon>Eukaryota</taxon>
        <taxon>Metazoa</taxon>
        <taxon>Chordata</taxon>
        <taxon>Craniata</taxon>
        <taxon>Vertebrata</taxon>
        <taxon>Euteleostomi</taxon>
        <taxon>Mammalia</taxon>
        <taxon>Eutheria</taxon>
        <taxon>Laurasiatheria</taxon>
        <taxon>Chiroptera</taxon>
        <taxon>Yangochiroptera</taxon>
        <taxon>Vespertilionidae</taxon>
        <taxon>Cnephaeus</taxon>
    </lineage>
</organism>
<reference evidence="2" key="1">
    <citation type="submission" date="2023-06" db="EMBL/GenBank/DDBJ databases">
        <title>Reference genome for the Northern bat (Eptesicus nilssonii), a most northern bat species.</title>
        <authorList>
            <person name="Laine V.N."/>
            <person name="Pulliainen A.T."/>
            <person name="Lilley T.M."/>
        </authorList>
    </citation>
    <scope>NUCLEOTIDE SEQUENCE</scope>
    <source>
        <strain evidence="2">BLF_Eptnil</strain>
        <tissue evidence="2">Kidney</tissue>
    </source>
</reference>
<feature type="compositionally biased region" description="Polar residues" evidence="1">
    <location>
        <begin position="101"/>
        <end position="110"/>
    </location>
</feature>